<dbReference type="AlphaFoldDB" id="A0A1U7LJ93"/>
<dbReference type="SUPFAM" id="SSF51735">
    <property type="entry name" value="NAD(P)-binding Rossmann-fold domains"/>
    <property type="match status" value="1"/>
</dbReference>
<accession>A0A1U7LJ93</accession>
<protein>
    <submittedName>
        <fullName evidence="4">Putative NADP-dependent mannitol dehydrogenase</fullName>
    </submittedName>
</protein>
<dbReference type="PANTHER" id="PTHR43008">
    <property type="entry name" value="BENZIL REDUCTASE"/>
    <property type="match status" value="1"/>
</dbReference>
<dbReference type="PRINTS" id="PR00080">
    <property type="entry name" value="SDRFAMILY"/>
</dbReference>
<evidence type="ECO:0000313" key="5">
    <source>
        <dbReference type="Proteomes" id="UP000186594"/>
    </source>
</evidence>
<evidence type="ECO:0000313" key="4">
    <source>
        <dbReference type="EMBL" id="OLL22622.1"/>
    </source>
</evidence>
<keyword evidence="3" id="KW-0560">Oxidoreductase</keyword>
<dbReference type="InterPro" id="IPR036291">
    <property type="entry name" value="NAD(P)-bd_dom_sf"/>
</dbReference>
<comment type="similarity">
    <text evidence="1">Belongs to the short-chain dehydrogenases/reductases (SDR) family.</text>
</comment>
<evidence type="ECO:0000256" key="2">
    <source>
        <dbReference type="ARBA" id="ARBA00022857"/>
    </source>
</evidence>
<reference evidence="4 5" key="1">
    <citation type="submission" date="2016-04" db="EMBL/GenBank/DDBJ databases">
        <title>Evolutionary innovation and constraint leading to complex multicellularity in the Ascomycota.</title>
        <authorList>
            <person name="Cisse O."/>
            <person name="Nguyen A."/>
            <person name="Hewitt D.A."/>
            <person name="Jedd G."/>
            <person name="Stajich J.E."/>
        </authorList>
    </citation>
    <scope>NUCLEOTIDE SEQUENCE [LARGE SCALE GENOMIC DNA]</scope>
    <source>
        <strain evidence="4 5">DAH-3</strain>
    </source>
</reference>
<dbReference type="OrthoDB" id="1888931at2759"/>
<dbReference type="PROSITE" id="PS00061">
    <property type="entry name" value="ADH_SHORT"/>
    <property type="match status" value="1"/>
</dbReference>
<name>A0A1U7LJ93_NEOID</name>
<keyword evidence="5" id="KW-1185">Reference proteome</keyword>
<dbReference type="PRINTS" id="PR00081">
    <property type="entry name" value="GDHRDH"/>
</dbReference>
<evidence type="ECO:0000256" key="3">
    <source>
        <dbReference type="ARBA" id="ARBA00023002"/>
    </source>
</evidence>
<dbReference type="Pfam" id="PF13561">
    <property type="entry name" value="adh_short_C2"/>
    <property type="match status" value="1"/>
</dbReference>
<dbReference type="Gene3D" id="3.40.50.720">
    <property type="entry name" value="NAD(P)-binding Rossmann-like Domain"/>
    <property type="match status" value="2"/>
</dbReference>
<dbReference type="GO" id="GO:0016616">
    <property type="term" value="F:oxidoreductase activity, acting on the CH-OH group of donors, NAD or NADP as acceptor"/>
    <property type="evidence" value="ECO:0007669"/>
    <property type="project" value="UniProtKB-ARBA"/>
</dbReference>
<dbReference type="GO" id="GO:0050664">
    <property type="term" value="F:oxidoreductase activity, acting on NAD(P)H, oxygen as acceptor"/>
    <property type="evidence" value="ECO:0007669"/>
    <property type="project" value="TreeGrafter"/>
</dbReference>
<dbReference type="InterPro" id="IPR002347">
    <property type="entry name" value="SDR_fam"/>
</dbReference>
<dbReference type="EMBL" id="LXFE01003012">
    <property type="protein sequence ID" value="OLL22622.1"/>
    <property type="molecule type" value="Genomic_DNA"/>
</dbReference>
<dbReference type="STRING" id="1198029.A0A1U7LJ93"/>
<sequence>MPLSAPDTSQNVLSLFSLKEKVVIVTGSSRGIGLHAAKGIAEAGGDVRFIIALCFMVSTVFTQIRKDFGKVDVVIANSGVCMHVSALDTTVAQWMRIQNVNYNGAFYTAQAAGKIFKEQGFGNLIFTASISGSIVNIPQPQAAYNASKAGVIQLAKSLAMEWIDFARVNIISPGYIATDMVSSVKKEWRDKWHEVIPAERMADPAELKGSFVFLASDASSYITGHNLVVDVRFNSFKKRWLLRICKSLDELRRVATCNLWQRLSTCSLYFIIIIGHKSYLSLKNDDQSSEESTGKSGVH</sequence>
<dbReference type="InterPro" id="IPR020904">
    <property type="entry name" value="Sc_DH/Rdtase_CS"/>
</dbReference>
<proteinExistence type="inferred from homology"/>
<keyword evidence="2" id="KW-0521">NADP</keyword>
<dbReference type="OMA" id="GANVICD"/>
<dbReference type="Proteomes" id="UP000186594">
    <property type="component" value="Unassembled WGS sequence"/>
</dbReference>
<evidence type="ECO:0000256" key="1">
    <source>
        <dbReference type="ARBA" id="ARBA00006484"/>
    </source>
</evidence>
<dbReference type="PANTHER" id="PTHR43008:SF12">
    <property type="entry name" value="OXIDOREDUCTASE, SHORT CHAIN DEHYDROGENASE_REDUCTASE FAMILY (AFU_ORTHOLOGUE AFUA_6G13830)"/>
    <property type="match status" value="1"/>
</dbReference>
<comment type="caution">
    <text evidence="4">The sequence shown here is derived from an EMBL/GenBank/DDBJ whole genome shotgun (WGS) entry which is preliminary data.</text>
</comment>
<organism evidence="4 5">
    <name type="scientific">Neolecta irregularis (strain DAH-3)</name>
    <dbReference type="NCBI Taxonomy" id="1198029"/>
    <lineage>
        <taxon>Eukaryota</taxon>
        <taxon>Fungi</taxon>
        <taxon>Dikarya</taxon>
        <taxon>Ascomycota</taxon>
        <taxon>Taphrinomycotina</taxon>
        <taxon>Neolectales</taxon>
        <taxon>Neolectaceae</taxon>
        <taxon>Neolecta</taxon>
    </lineage>
</organism>
<gene>
    <name evidence="4" type="ORF">NEOLI_000248</name>
</gene>